<sequence>MEIENETGKKLNHKPELITQRVSKYRYGLRMKWPFVDKVHNESYKMIREDGKVCCAGQCLFVGEAQVEKSYTPAKSNPMYTTDEGCYSAGNINRRKWTS</sequence>
<organism evidence="1 2">
    <name type="scientific">Mya arenaria</name>
    <name type="common">Soft-shell clam</name>
    <dbReference type="NCBI Taxonomy" id="6604"/>
    <lineage>
        <taxon>Eukaryota</taxon>
        <taxon>Metazoa</taxon>
        <taxon>Spiralia</taxon>
        <taxon>Lophotrochozoa</taxon>
        <taxon>Mollusca</taxon>
        <taxon>Bivalvia</taxon>
        <taxon>Autobranchia</taxon>
        <taxon>Heteroconchia</taxon>
        <taxon>Euheterodonta</taxon>
        <taxon>Imparidentia</taxon>
        <taxon>Neoheterodontei</taxon>
        <taxon>Myida</taxon>
        <taxon>Myoidea</taxon>
        <taxon>Myidae</taxon>
        <taxon>Mya</taxon>
    </lineage>
</organism>
<gene>
    <name evidence="1" type="ORF">MAR_012182</name>
</gene>
<name>A0ABY7FW84_MYAAR</name>
<dbReference type="Proteomes" id="UP001164746">
    <property type="component" value="Chromosome 14"/>
</dbReference>
<accession>A0ABY7FW84</accession>
<keyword evidence="2" id="KW-1185">Reference proteome</keyword>
<protein>
    <submittedName>
        <fullName evidence="1">Uncharacterized protein</fullName>
    </submittedName>
</protein>
<evidence type="ECO:0000313" key="1">
    <source>
        <dbReference type="EMBL" id="WAR26478.1"/>
    </source>
</evidence>
<dbReference type="EMBL" id="CP111025">
    <property type="protein sequence ID" value="WAR26478.1"/>
    <property type="molecule type" value="Genomic_DNA"/>
</dbReference>
<reference evidence="1" key="1">
    <citation type="submission" date="2022-11" db="EMBL/GenBank/DDBJ databases">
        <title>Centuries of genome instability and evolution in soft-shell clam transmissible cancer (bioRxiv).</title>
        <authorList>
            <person name="Hart S.F.M."/>
            <person name="Yonemitsu M.A."/>
            <person name="Giersch R.M."/>
            <person name="Beal B.F."/>
            <person name="Arriagada G."/>
            <person name="Davis B.W."/>
            <person name="Ostrander E.A."/>
            <person name="Goff S.P."/>
            <person name="Metzger M.J."/>
        </authorList>
    </citation>
    <scope>NUCLEOTIDE SEQUENCE</scope>
    <source>
        <strain evidence="1">MELC-2E11</strain>
        <tissue evidence="1">Siphon/mantle</tissue>
    </source>
</reference>
<evidence type="ECO:0000313" key="2">
    <source>
        <dbReference type="Proteomes" id="UP001164746"/>
    </source>
</evidence>
<proteinExistence type="predicted"/>